<sequence>MEKVGHWQEHRNATPSWVVKKRGWSLLVQTFEWGPWALVLDEVCYALIISQRVCVKETSLKMWDIGVSNLILFTGNGLITRYMHKLLMADALECDKAIQWHELEE</sequence>
<proteinExistence type="predicted"/>
<dbReference type="EMBL" id="LR862145">
    <property type="protein sequence ID" value="CAD1826319.1"/>
    <property type="molecule type" value="Genomic_DNA"/>
</dbReference>
<name>A0A6V7P641_ANACO</name>
<evidence type="ECO:0000313" key="1">
    <source>
        <dbReference type="EMBL" id="CAD1826319.1"/>
    </source>
</evidence>
<accession>A0A6V7P641</accession>
<protein>
    <submittedName>
        <fullName evidence="1">Uncharacterized protein</fullName>
    </submittedName>
</protein>
<dbReference type="AlphaFoldDB" id="A0A6V7P641"/>
<reference evidence="1" key="1">
    <citation type="submission" date="2020-07" db="EMBL/GenBank/DDBJ databases">
        <authorList>
            <person name="Lin J."/>
        </authorList>
    </citation>
    <scope>NUCLEOTIDE SEQUENCE</scope>
</reference>
<organism evidence="1">
    <name type="scientific">Ananas comosus var. bracteatus</name>
    <name type="common">red pineapple</name>
    <dbReference type="NCBI Taxonomy" id="296719"/>
    <lineage>
        <taxon>Eukaryota</taxon>
        <taxon>Viridiplantae</taxon>
        <taxon>Streptophyta</taxon>
        <taxon>Embryophyta</taxon>
        <taxon>Tracheophyta</taxon>
        <taxon>Spermatophyta</taxon>
        <taxon>Magnoliopsida</taxon>
        <taxon>Liliopsida</taxon>
        <taxon>Poales</taxon>
        <taxon>Bromeliaceae</taxon>
        <taxon>Bromelioideae</taxon>
        <taxon>Ananas</taxon>
    </lineage>
</organism>
<gene>
    <name evidence="1" type="ORF">CB5_LOCUS9530</name>
</gene>